<dbReference type="Proteomes" id="UP000288216">
    <property type="component" value="Unassembled WGS sequence"/>
</dbReference>
<evidence type="ECO:0000313" key="2">
    <source>
        <dbReference type="Proteomes" id="UP000288216"/>
    </source>
</evidence>
<organism evidence="1 2">
    <name type="scientific">Scyliorhinus torazame</name>
    <name type="common">Cloudy catshark</name>
    <name type="synonym">Catulus torazame</name>
    <dbReference type="NCBI Taxonomy" id="75743"/>
    <lineage>
        <taxon>Eukaryota</taxon>
        <taxon>Metazoa</taxon>
        <taxon>Chordata</taxon>
        <taxon>Craniata</taxon>
        <taxon>Vertebrata</taxon>
        <taxon>Chondrichthyes</taxon>
        <taxon>Elasmobranchii</taxon>
        <taxon>Galeomorphii</taxon>
        <taxon>Galeoidea</taxon>
        <taxon>Carcharhiniformes</taxon>
        <taxon>Scyliorhinidae</taxon>
        <taxon>Scyliorhinus</taxon>
    </lineage>
</organism>
<name>A0A401NT88_SCYTO</name>
<dbReference type="AlphaFoldDB" id="A0A401NT88"/>
<keyword evidence="2" id="KW-1185">Reference proteome</keyword>
<proteinExistence type="predicted"/>
<accession>A0A401NT88</accession>
<comment type="caution">
    <text evidence="1">The sequence shown here is derived from an EMBL/GenBank/DDBJ whole genome shotgun (WGS) entry which is preliminary data.</text>
</comment>
<protein>
    <submittedName>
        <fullName evidence="1">Uncharacterized protein</fullName>
    </submittedName>
</protein>
<sequence length="80" mass="8677">MFPMMLELKIKNTIACLLAAKSDTLTADQHKKRGLSFSPIIPARWAPEIPSAVYCGEPTRGSTEGPKLTELYLQGALTTG</sequence>
<evidence type="ECO:0000313" key="1">
    <source>
        <dbReference type="EMBL" id="GCB64067.1"/>
    </source>
</evidence>
<gene>
    <name evidence="1" type="ORF">scyTo_0013279</name>
</gene>
<dbReference type="EMBL" id="BFAA01006729">
    <property type="protein sequence ID" value="GCB64067.1"/>
    <property type="molecule type" value="Genomic_DNA"/>
</dbReference>
<reference evidence="1 2" key="1">
    <citation type="journal article" date="2018" name="Nat. Ecol. Evol.">
        <title>Shark genomes provide insights into elasmobranch evolution and the origin of vertebrates.</title>
        <authorList>
            <person name="Hara Y"/>
            <person name="Yamaguchi K"/>
            <person name="Onimaru K"/>
            <person name="Kadota M"/>
            <person name="Koyanagi M"/>
            <person name="Keeley SD"/>
            <person name="Tatsumi K"/>
            <person name="Tanaka K"/>
            <person name="Motone F"/>
            <person name="Kageyama Y"/>
            <person name="Nozu R"/>
            <person name="Adachi N"/>
            <person name="Nishimura O"/>
            <person name="Nakagawa R"/>
            <person name="Tanegashima C"/>
            <person name="Kiyatake I"/>
            <person name="Matsumoto R"/>
            <person name="Murakumo K"/>
            <person name="Nishida K"/>
            <person name="Terakita A"/>
            <person name="Kuratani S"/>
            <person name="Sato K"/>
            <person name="Hyodo S Kuraku.S."/>
        </authorList>
    </citation>
    <scope>NUCLEOTIDE SEQUENCE [LARGE SCALE GENOMIC DNA]</scope>
</reference>